<dbReference type="InterPro" id="IPR036206">
    <property type="entry name" value="ThiamineP_synth_sf"/>
</dbReference>
<accession>A0A3E1YC09</accession>
<dbReference type="Gene3D" id="3.20.20.70">
    <property type="entry name" value="Aldolase class I"/>
    <property type="match status" value="1"/>
</dbReference>
<sequence>MIHRPRKQGCRKCRPPLFRKAVKYTPDMLWVITAPHFIRDEVSIITDLIHAGANRVIIRKPDWKPEEYELLLNQLPSSIYSKILIRNHYQLAEQYCLAGIHWNQTPTFTTGKEHCTGIHNINELTEKDRRFNTLLLSPVFDSISKPGYKGLHACKIETQNRTVLALGGVNHTNIASLKNWNFNGAALLGAIWKHPETAIQSFLKIQKAWKQSDQRQ</sequence>
<gene>
    <name evidence="1" type="ORF">DVR12_10890</name>
</gene>
<dbReference type="InterPro" id="IPR013785">
    <property type="entry name" value="Aldolase_TIM"/>
</dbReference>
<reference evidence="1 2" key="1">
    <citation type="submission" date="2018-07" db="EMBL/GenBank/DDBJ databases">
        <title>Chitinophaga K2CV101002-2 sp. nov., isolated from a monsoon evergreen broad-leaved forest soil.</title>
        <authorList>
            <person name="Lv Y."/>
        </authorList>
    </citation>
    <scope>NUCLEOTIDE SEQUENCE [LARGE SCALE GENOMIC DNA]</scope>
    <source>
        <strain evidence="1 2">GDMCC 1.1288</strain>
    </source>
</reference>
<proteinExistence type="predicted"/>
<dbReference type="GO" id="GO:0009228">
    <property type="term" value="P:thiamine biosynthetic process"/>
    <property type="evidence" value="ECO:0007669"/>
    <property type="project" value="UniProtKB-KW"/>
</dbReference>
<keyword evidence="2" id="KW-1185">Reference proteome</keyword>
<name>A0A3E1YC09_9BACT</name>
<comment type="caution">
    <text evidence="1">The sequence shown here is derived from an EMBL/GenBank/DDBJ whole genome shotgun (WGS) entry which is preliminary data.</text>
</comment>
<dbReference type="AlphaFoldDB" id="A0A3E1YC09"/>
<dbReference type="Proteomes" id="UP000260644">
    <property type="component" value="Unassembled WGS sequence"/>
</dbReference>
<evidence type="ECO:0000313" key="2">
    <source>
        <dbReference type="Proteomes" id="UP000260644"/>
    </source>
</evidence>
<evidence type="ECO:0000313" key="1">
    <source>
        <dbReference type="EMBL" id="RFS23511.1"/>
    </source>
</evidence>
<organism evidence="1 2">
    <name type="scientific">Chitinophaga silvatica</name>
    <dbReference type="NCBI Taxonomy" id="2282649"/>
    <lineage>
        <taxon>Bacteria</taxon>
        <taxon>Pseudomonadati</taxon>
        <taxon>Bacteroidota</taxon>
        <taxon>Chitinophagia</taxon>
        <taxon>Chitinophagales</taxon>
        <taxon>Chitinophagaceae</taxon>
        <taxon>Chitinophaga</taxon>
    </lineage>
</organism>
<dbReference type="CDD" id="cd00564">
    <property type="entry name" value="TMP_TenI"/>
    <property type="match status" value="1"/>
</dbReference>
<protein>
    <submittedName>
        <fullName evidence="1">Thiamine phosphate synthase</fullName>
    </submittedName>
</protein>
<dbReference type="InterPro" id="IPR022998">
    <property type="entry name" value="ThiamineP_synth_TenI"/>
</dbReference>
<dbReference type="EMBL" id="QPMM01000004">
    <property type="protein sequence ID" value="RFS23511.1"/>
    <property type="molecule type" value="Genomic_DNA"/>
</dbReference>
<dbReference type="SUPFAM" id="SSF51391">
    <property type="entry name" value="Thiamin phosphate synthase"/>
    <property type="match status" value="1"/>
</dbReference>